<gene>
    <name evidence="2" type="ORF">VSF3289_04336</name>
</gene>
<dbReference type="OrthoDB" id="9810174at2"/>
<proteinExistence type="predicted"/>
<sequence length="433" mass="48566">MTQNNKHYAVVTELGKQLLRDAYEQHRSLNLTQMSLGDSNGAYVTPDVRFDSLVNELGQEALHEGTVHEHFIHAIVYVNRSRFAGKHIREFGLRDEDGNLIVYAAYPETLVSDEATSQFIQLEIECIVELENTEMVTLTITPIYPHATESEAGIARIATEAQVIVGSDDSAFLTIKKLLQRTSSISRLGVVQLSNLFNGSSQIKAVTEKALKDGLDTKSDTSTLQFGPYNPERVYAIGEICFTKDAETDELSYWQWYSNIESLAGKSPLVIAHRHTGWLDKTKPFYWIPYTGDQVGIPFFWLDTSAPEWAVMEINVDLPIAVYWRLARRYPHLVTGDVINTGEIRGEFIRILDQGRGIDVGRRINSHQEDDFKAHNHYLGAFGQWGDDPTGGSHVVHGDTNGRILSDTNVAVRMAGGNETRPRNIARPMAIFI</sequence>
<dbReference type="PATRIC" id="fig|45658.8.peg.4319"/>
<organism evidence="2 3">
    <name type="scientific">Vibrio scophthalmi</name>
    <dbReference type="NCBI Taxonomy" id="45658"/>
    <lineage>
        <taxon>Bacteria</taxon>
        <taxon>Pseudomonadati</taxon>
        <taxon>Pseudomonadota</taxon>
        <taxon>Gammaproteobacteria</taxon>
        <taxon>Vibrionales</taxon>
        <taxon>Vibrionaceae</taxon>
        <taxon>Vibrio</taxon>
    </lineage>
</organism>
<dbReference type="EMBL" id="MDCJ01000007">
    <property type="protein sequence ID" value="ODS05195.1"/>
    <property type="molecule type" value="Genomic_DNA"/>
</dbReference>
<dbReference type="Pfam" id="PF12571">
    <property type="entry name" value="Phage_tail_fib"/>
    <property type="match status" value="1"/>
</dbReference>
<dbReference type="RefSeq" id="WP_069448147.1">
    <property type="nucleotide sequence ID" value="NZ_MDCJ01000007.1"/>
</dbReference>
<name>A0A1E3WHB3_9VIBR</name>
<comment type="caution">
    <text evidence="2">The sequence shown here is derived from an EMBL/GenBank/DDBJ whole genome shotgun (WGS) entry which is preliminary data.</text>
</comment>
<evidence type="ECO:0000313" key="2">
    <source>
        <dbReference type="EMBL" id="ODS05195.1"/>
    </source>
</evidence>
<evidence type="ECO:0000259" key="1">
    <source>
        <dbReference type="Pfam" id="PF12571"/>
    </source>
</evidence>
<protein>
    <recommendedName>
        <fullName evidence="1">Phage tail fibre protein N-terminal domain-containing protein</fullName>
    </recommendedName>
</protein>
<accession>A0A1E3WHB3</accession>
<dbReference type="InterPro" id="IPR022225">
    <property type="entry name" value="Phage_tail_fibre_N"/>
</dbReference>
<evidence type="ECO:0000313" key="3">
    <source>
        <dbReference type="Proteomes" id="UP000095131"/>
    </source>
</evidence>
<feature type="domain" description="Phage tail fibre protein N-terminal" evidence="1">
    <location>
        <begin position="5"/>
        <end position="142"/>
    </location>
</feature>
<dbReference type="SUPFAM" id="SSF88874">
    <property type="entry name" value="Receptor-binding domain of short tail fibre protein gp12"/>
    <property type="match status" value="1"/>
</dbReference>
<dbReference type="AlphaFoldDB" id="A0A1E3WHB3"/>
<dbReference type="Proteomes" id="UP000095131">
    <property type="component" value="Unassembled WGS sequence"/>
</dbReference>
<reference evidence="2 3" key="1">
    <citation type="submission" date="2016-08" db="EMBL/GenBank/DDBJ databases">
        <title>Genome sequencing of Vibrio scophthalmi strain FP3289, an isolated from Paralichthys olivaceus.</title>
        <authorList>
            <person name="Han H.-J."/>
        </authorList>
    </citation>
    <scope>NUCLEOTIDE SEQUENCE [LARGE SCALE GENOMIC DNA]</scope>
    <source>
        <strain evidence="2 3">FP3289</strain>
    </source>
</reference>